<reference evidence="5 6" key="1">
    <citation type="submission" date="2023-12" db="EMBL/GenBank/DDBJ databases">
        <title>Blastococcus brunescens sp. nov., an actonobacterium isolated from sandstone collected in sahara desert.</title>
        <authorList>
            <person name="Gtari M."/>
            <person name="Ghodhbane F."/>
        </authorList>
    </citation>
    <scope>NUCLEOTIDE SEQUENCE [LARGE SCALE GENOMIC DNA]</scope>
    <source>
        <strain evidence="5 6">BMG 8361</strain>
    </source>
</reference>
<dbReference type="InterPro" id="IPR036388">
    <property type="entry name" value="WH-like_DNA-bd_sf"/>
</dbReference>
<protein>
    <submittedName>
        <fullName evidence="5">LuxR C-terminal-related transcriptional regulator</fullName>
    </submittedName>
</protein>
<dbReference type="Pfam" id="PF00196">
    <property type="entry name" value="GerE"/>
    <property type="match status" value="1"/>
</dbReference>
<sequence>MGHAADHGTARNELDRARGTATAQGWAAAVDLWRAADRPLEEAYCLFRQAECHVAEKRRDRASVAASAAREIAGRLGAAPLLGEIDALLARSRLSPAPPPRAPAEDRPYGLTEREHEVLELLGTGATNRQIARSLFISERTVGVHVSRVLHKLQVSNRGQAAALAARVSR</sequence>
<proteinExistence type="predicted"/>
<keyword evidence="3" id="KW-0804">Transcription</keyword>
<keyword evidence="1" id="KW-0805">Transcription regulation</keyword>
<dbReference type="PROSITE" id="PS50043">
    <property type="entry name" value="HTH_LUXR_2"/>
    <property type="match status" value="1"/>
</dbReference>
<dbReference type="PANTHER" id="PTHR44688">
    <property type="entry name" value="DNA-BINDING TRANSCRIPTIONAL ACTIVATOR DEVR_DOSR"/>
    <property type="match status" value="1"/>
</dbReference>
<organism evidence="5 6">
    <name type="scientific">Blastococcus brunescens</name>
    <dbReference type="NCBI Taxonomy" id="1564165"/>
    <lineage>
        <taxon>Bacteria</taxon>
        <taxon>Bacillati</taxon>
        <taxon>Actinomycetota</taxon>
        <taxon>Actinomycetes</taxon>
        <taxon>Geodermatophilales</taxon>
        <taxon>Geodermatophilaceae</taxon>
        <taxon>Blastococcus</taxon>
    </lineage>
</organism>
<dbReference type="InterPro" id="IPR016032">
    <property type="entry name" value="Sig_transdc_resp-reg_C-effctor"/>
</dbReference>
<dbReference type="SUPFAM" id="SSF46894">
    <property type="entry name" value="C-terminal effector domain of the bipartite response regulators"/>
    <property type="match status" value="1"/>
</dbReference>
<dbReference type="EMBL" id="CP141261">
    <property type="protein sequence ID" value="WRL66814.1"/>
    <property type="molecule type" value="Genomic_DNA"/>
</dbReference>
<keyword evidence="6" id="KW-1185">Reference proteome</keyword>
<evidence type="ECO:0000259" key="4">
    <source>
        <dbReference type="PROSITE" id="PS50043"/>
    </source>
</evidence>
<dbReference type="Gene3D" id="1.10.10.10">
    <property type="entry name" value="Winged helix-like DNA-binding domain superfamily/Winged helix DNA-binding domain"/>
    <property type="match status" value="1"/>
</dbReference>
<feature type="domain" description="HTH luxR-type" evidence="4">
    <location>
        <begin position="104"/>
        <end position="169"/>
    </location>
</feature>
<dbReference type="PRINTS" id="PR00038">
    <property type="entry name" value="HTHLUXR"/>
</dbReference>
<keyword evidence="2" id="KW-0238">DNA-binding</keyword>
<evidence type="ECO:0000256" key="3">
    <source>
        <dbReference type="ARBA" id="ARBA00023163"/>
    </source>
</evidence>
<evidence type="ECO:0000313" key="6">
    <source>
        <dbReference type="Proteomes" id="UP001324287"/>
    </source>
</evidence>
<dbReference type="RefSeq" id="WP_324278126.1">
    <property type="nucleotide sequence ID" value="NZ_CP141261.1"/>
</dbReference>
<evidence type="ECO:0000256" key="1">
    <source>
        <dbReference type="ARBA" id="ARBA00023015"/>
    </source>
</evidence>
<dbReference type="PANTHER" id="PTHR44688:SF16">
    <property type="entry name" value="DNA-BINDING TRANSCRIPTIONAL ACTIVATOR DEVR_DOSR"/>
    <property type="match status" value="1"/>
</dbReference>
<dbReference type="InterPro" id="IPR000792">
    <property type="entry name" value="Tscrpt_reg_LuxR_C"/>
</dbReference>
<gene>
    <name evidence="5" type="ORF">U6N30_01830</name>
</gene>
<dbReference type="SMART" id="SM00421">
    <property type="entry name" value="HTH_LUXR"/>
    <property type="match status" value="1"/>
</dbReference>
<evidence type="ECO:0000256" key="2">
    <source>
        <dbReference type="ARBA" id="ARBA00023125"/>
    </source>
</evidence>
<accession>A0ABZ1BB18</accession>
<dbReference type="PROSITE" id="PS00622">
    <property type="entry name" value="HTH_LUXR_1"/>
    <property type="match status" value="1"/>
</dbReference>
<evidence type="ECO:0000313" key="5">
    <source>
        <dbReference type="EMBL" id="WRL66814.1"/>
    </source>
</evidence>
<dbReference type="Proteomes" id="UP001324287">
    <property type="component" value="Chromosome"/>
</dbReference>
<dbReference type="CDD" id="cd06170">
    <property type="entry name" value="LuxR_C_like"/>
    <property type="match status" value="1"/>
</dbReference>
<name>A0ABZ1BB18_9ACTN</name>